<dbReference type="FunFam" id="3.40.190.10:FF:000078">
    <property type="entry name" value="glutamate receptor ionotropic, NMDA 3B"/>
    <property type="match status" value="1"/>
</dbReference>
<organism evidence="4 5">
    <name type="scientific">Ameiurus melas</name>
    <name type="common">Black bullhead</name>
    <name type="synonym">Silurus melas</name>
    <dbReference type="NCBI Taxonomy" id="219545"/>
    <lineage>
        <taxon>Eukaryota</taxon>
        <taxon>Metazoa</taxon>
        <taxon>Chordata</taxon>
        <taxon>Craniata</taxon>
        <taxon>Vertebrata</taxon>
        <taxon>Euteleostomi</taxon>
        <taxon>Actinopterygii</taxon>
        <taxon>Neopterygii</taxon>
        <taxon>Teleostei</taxon>
        <taxon>Ostariophysi</taxon>
        <taxon>Siluriformes</taxon>
        <taxon>Ictaluridae</taxon>
        <taxon>Ameiurus</taxon>
    </lineage>
</organism>
<keyword evidence="1" id="KW-0175">Coiled coil</keyword>
<keyword evidence="3" id="KW-0472">Membrane</keyword>
<feature type="compositionally biased region" description="Polar residues" evidence="2">
    <location>
        <begin position="351"/>
        <end position="362"/>
    </location>
</feature>
<sequence length="362" mass="40124">MDKALLDYEVSIDAECKLLTVGKPFAIEGYGIGLPQHSPLTRNFSEVVNGYKSDGFMDLLHDKWYRATPCGTRSFAVTKTLQMGIQHFSGLFVLLCVGVVCSLLTLLSEHTFYSFILPHLHNQHRLKYWLHTSQKIHRALNTVCDEKTTETVNTNTNIPLCLSEGCQLHCLPSADPSISSSTYNRWNTGSPEATNSELKDANHKRVHFDLGSERGIKSPDAVAEGPDGGIKRSDEAVCDLLVPDLGTRRLDGGIKKLLRSQRGIRGLVGSPPSQLCANGDAASGLSLVLLPPACPASSRSSLWEGELQEIEGKIEEFRGNLRAALARRAELQRNLEKERARQRQTERDSSRLSISTDMNRRR</sequence>
<keyword evidence="3" id="KW-1133">Transmembrane helix</keyword>
<dbReference type="PANTHER" id="PTHR18966">
    <property type="entry name" value="IONOTROPIC GLUTAMATE RECEPTOR"/>
    <property type="match status" value="1"/>
</dbReference>
<gene>
    <name evidence="4" type="ORF">AMELA_G00107120</name>
</gene>
<feature type="region of interest" description="Disordered" evidence="2">
    <location>
        <begin position="336"/>
        <end position="362"/>
    </location>
</feature>
<comment type="caution">
    <text evidence="4">The sequence shown here is derived from an EMBL/GenBank/DDBJ whole genome shotgun (WGS) entry which is preliminary data.</text>
</comment>
<name>A0A7J6AV55_AMEME</name>
<dbReference type="GO" id="GO:0005886">
    <property type="term" value="C:plasma membrane"/>
    <property type="evidence" value="ECO:0007669"/>
    <property type="project" value="UniProtKB-ARBA"/>
</dbReference>
<dbReference type="Proteomes" id="UP000593565">
    <property type="component" value="Unassembled WGS sequence"/>
</dbReference>
<protein>
    <submittedName>
        <fullName evidence="4">Uncharacterized protein</fullName>
    </submittedName>
</protein>
<dbReference type="SUPFAM" id="SSF53850">
    <property type="entry name" value="Periplasmic binding protein-like II"/>
    <property type="match status" value="1"/>
</dbReference>
<dbReference type="InterPro" id="IPR015683">
    <property type="entry name" value="Ionotropic_Glu_rcpt"/>
</dbReference>
<feature type="compositionally biased region" description="Basic and acidic residues" evidence="2">
    <location>
        <begin position="336"/>
        <end position="350"/>
    </location>
</feature>
<evidence type="ECO:0000256" key="3">
    <source>
        <dbReference type="SAM" id="Phobius"/>
    </source>
</evidence>
<evidence type="ECO:0000313" key="4">
    <source>
        <dbReference type="EMBL" id="KAF4086495.1"/>
    </source>
</evidence>
<evidence type="ECO:0000256" key="2">
    <source>
        <dbReference type="SAM" id="MobiDB-lite"/>
    </source>
</evidence>
<evidence type="ECO:0000313" key="5">
    <source>
        <dbReference type="Proteomes" id="UP000593565"/>
    </source>
</evidence>
<evidence type="ECO:0000256" key="1">
    <source>
        <dbReference type="ARBA" id="ARBA00023054"/>
    </source>
</evidence>
<dbReference type="GO" id="GO:0043226">
    <property type="term" value="C:organelle"/>
    <property type="evidence" value="ECO:0007669"/>
    <property type="project" value="UniProtKB-ARBA"/>
</dbReference>
<dbReference type="AlphaFoldDB" id="A0A7J6AV55"/>
<accession>A0A7J6AV55</accession>
<dbReference type="Gene3D" id="3.40.190.10">
    <property type="entry name" value="Periplasmic binding protein-like II"/>
    <property type="match status" value="2"/>
</dbReference>
<keyword evidence="3" id="KW-0812">Transmembrane</keyword>
<feature type="transmembrane region" description="Helical" evidence="3">
    <location>
        <begin position="88"/>
        <end position="107"/>
    </location>
</feature>
<reference evidence="4 5" key="1">
    <citation type="submission" date="2020-02" db="EMBL/GenBank/DDBJ databases">
        <title>A chromosome-scale genome assembly of the black bullhead catfish (Ameiurus melas).</title>
        <authorList>
            <person name="Wen M."/>
            <person name="Zham M."/>
            <person name="Cabau C."/>
            <person name="Klopp C."/>
            <person name="Donnadieu C."/>
            <person name="Roques C."/>
            <person name="Bouchez O."/>
            <person name="Lampietro C."/>
            <person name="Jouanno E."/>
            <person name="Herpin A."/>
            <person name="Louis A."/>
            <person name="Berthelot C."/>
            <person name="Parey E."/>
            <person name="Roest-Crollius H."/>
            <person name="Braasch I."/>
            <person name="Postlethwait J."/>
            <person name="Robinson-Rechavi M."/>
            <person name="Echchiki A."/>
            <person name="Begum T."/>
            <person name="Montfort J."/>
            <person name="Schartl M."/>
            <person name="Bobe J."/>
            <person name="Guiguen Y."/>
        </authorList>
    </citation>
    <scope>NUCLEOTIDE SEQUENCE [LARGE SCALE GENOMIC DNA]</scope>
    <source>
        <strain evidence="4">M_S1</strain>
        <tissue evidence="4">Blood</tissue>
    </source>
</reference>
<proteinExistence type="predicted"/>
<keyword evidence="5" id="KW-1185">Reference proteome</keyword>
<dbReference type="EMBL" id="JAAGNN010000008">
    <property type="protein sequence ID" value="KAF4086495.1"/>
    <property type="molecule type" value="Genomic_DNA"/>
</dbReference>